<name>A0ABQ7V0R2_SOLTU</name>
<sequence length="201" mass="23573">MAHEELKVYLRFEEEFWRQTPTVQWFEEGDRNTKFFHSLVRGRRNRLYMRRIIKSYDSWAESENVIDEEGNCWDTIGSDVIKVVQALFKGATLPKRIAHTNMVLLPKKDFPQSFSDLRPSLSNFLNKIISRLVHERMEVLLPRFISLNQSGFVKGRNTTENVLLAQEIITDNRLTGKPDNVIIKLDMAKAYDRLIGIFLLK</sequence>
<organism evidence="1 2">
    <name type="scientific">Solanum tuberosum</name>
    <name type="common">Potato</name>
    <dbReference type="NCBI Taxonomy" id="4113"/>
    <lineage>
        <taxon>Eukaryota</taxon>
        <taxon>Viridiplantae</taxon>
        <taxon>Streptophyta</taxon>
        <taxon>Embryophyta</taxon>
        <taxon>Tracheophyta</taxon>
        <taxon>Spermatophyta</taxon>
        <taxon>Magnoliopsida</taxon>
        <taxon>eudicotyledons</taxon>
        <taxon>Gunneridae</taxon>
        <taxon>Pentapetalae</taxon>
        <taxon>asterids</taxon>
        <taxon>lamiids</taxon>
        <taxon>Solanales</taxon>
        <taxon>Solanaceae</taxon>
        <taxon>Solanoideae</taxon>
        <taxon>Solaneae</taxon>
        <taxon>Solanum</taxon>
    </lineage>
</organism>
<protein>
    <recommendedName>
        <fullName evidence="3">Reverse transcriptase domain-containing protein</fullName>
    </recommendedName>
</protein>
<evidence type="ECO:0008006" key="3">
    <source>
        <dbReference type="Google" id="ProtNLM"/>
    </source>
</evidence>
<dbReference type="PANTHER" id="PTHR46890">
    <property type="entry name" value="NON-LTR RETROLELEMENT REVERSE TRANSCRIPTASE-LIKE PROTEIN-RELATED"/>
    <property type="match status" value="1"/>
</dbReference>
<comment type="caution">
    <text evidence="1">The sequence shown here is derived from an EMBL/GenBank/DDBJ whole genome shotgun (WGS) entry which is preliminary data.</text>
</comment>
<keyword evidence="2" id="KW-1185">Reference proteome</keyword>
<dbReference type="PANTHER" id="PTHR46890:SF48">
    <property type="entry name" value="RNA-DIRECTED DNA POLYMERASE"/>
    <property type="match status" value="1"/>
</dbReference>
<dbReference type="InterPro" id="IPR052343">
    <property type="entry name" value="Retrotransposon-Effector_Assoc"/>
</dbReference>
<gene>
    <name evidence="1" type="ORF">KY290_021155</name>
</gene>
<reference evidence="1 2" key="1">
    <citation type="journal article" date="2021" name="bioRxiv">
        <title>Chromosome-scale and haplotype-resolved genome assembly of a tetraploid potato cultivar.</title>
        <authorList>
            <person name="Sun H."/>
            <person name="Jiao W.-B."/>
            <person name="Krause K."/>
            <person name="Campoy J.A."/>
            <person name="Goel M."/>
            <person name="Folz-Donahue K."/>
            <person name="Kukat C."/>
            <person name="Huettel B."/>
            <person name="Schneeberger K."/>
        </authorList>
    </citation>
    <scope>NUCLEOTIDE SEQUENCE [LARGE SCALE GENOMIC DNA]</scope>
    <source>
        <strain evidence="1">SolTubOtavaFocal</strain>
        <tissue evidence="1">Leaves</tissue>
    </source>
</reference>
<dbReference type="Proteomes" id="UP000826656">
    <property type="component" value="Unassembled WGS sequence"/>
</dbReference>
<evidence type="ECO:0000313" key="1">
    <source>
        <dbReference type="EMBL" id="KAH0757662.1"/>
    </source>
</evidence>
<evidence type="ECO:0000313" key="2">
    <source>
        <dbReference type="Proteomes" id="UP000826656"/>
    </source>
</evidence>
<proteinExistence type="predicted"/>
<accession>A0ABQ7V0R2</accession>
<dbReference type="EMBL" id="JAIVGD010000015">
    <property type="protein sequence ID" value="KAH0757662.1"/>
    <property type="molecule type" value="Genomic_DNA"/>
</dbReference>